<evidence type="ECO:0000313" key="2">
    <source>
        <dbReference type="EMBL" id="MEJ8644424.1"/>
    </source>
</evidence>
<name>A0ABU8UAV0_9ACTN</name>
<evidence type="ECO:0000313" key="3">
    <source>
        <dbReference type="Proteomes" id="UP001382904"/>
    </source>
</evidence>
<organism evidence="2 3">
    <name type="scientific">Streptomyces caledonius</name>
    <dbReference type="NCBI Taxonomy" id="3134107"/>
    <lineage>
        <taxon>Bacteria</taxon>
        <taxon>Bacillati</taxon>
        <taxon>Actinomycetota</taxon>
        <taxon>Actinomycetes</taxon>
        <taxon>Kitasatosporales</taxon>
        <taxon>Streptomycetaceae</taxon>
        <taxon>Streptomyces</taxon>
    </lineage>
</organism>
<feature type="region of interest" description="Disordered" evidence="1">
    <location>
        <begin position="183"/>
        <end position="213"/>
    </location>
</feature>
<evidence type="ECO:0008006" key="4">
    <source>
        <dbReference type="Google" id="ProtNLM"/>
    </source>
</evidence>
<sequence>MSDEAVLPSHLDGLPILRSDEEMEEIQQRMSLLVGEVARESAALEYYLRKLMTCLIDSKYAEVVAAGLGAHELIDTCTALVKINREITEAQRTECRSKLATLKPLLARRNHLVHGMWSPERVPETEPLPSAAWALVSKRRTAATSVEISYEEAETLAYELNRAGSGVFDWICRSLLVQLRREQVTEPPRRSRGVGYDPLAGTSGPPCLTGQDRATVSGSFSWVGRRRP</sequence>
<proteinExistence type="predicted"/>
<keyword evidence="3" id="KW-1185">Reference proteome</keyword>
<comment type="caution">
    <text evidence="2">The sequence shown here is derived from an EMBL/GenBank/DDBJ whole genome shotgun (WGS) entry which is preliminary data.</text>
</comment>
<dbReference type="EMBL" id="JBBKAM010000002">
    <property type="protein sequence ID" value="MEJ8644424.1"/>
    <property type="molecule type" value="Genomic_DNA"/>
</dbReference>
<evidence type="ECO:0000256" key="1">
    <source>
        <dbReference type="SAM" id="MobiDB-lite"/>
    </source>
</evidence>
<gene>
    <name evidence="2" type="ORF">WKI68_30165</name>
</gene>
<protein>
    <recommendedName>
        <fullName evidence="4">MAE-28990/MAE-18760-like HEPN domain-containing protein</fullName>
    </recommendedName>
</protein>
<dbReference type="Proteomes" id="UP001382904">
    <property type="component" value="Unassembled WGS sequence"/>
</dbReference>
<accession>A0ABU8UAV0</accession>
<reference evidence="2 3" key="1">
    <citation type="submission" date="2024-03" db="EMBL/GenBank/DDBJ databases">
        <title>Novel Streptomyces species of biotechnological and ecological value are a feature of Machair soil.</title>
        <authorList>
            <person name="Prole J.R."/>
            <person name="Goodfellow M."/>
            <person name="Allenby N."/>
            <person name="Ward A.C."/>
        </authorList>
    </citation>
    <scope>NUCLEOTIDE SEQUENCE [LARGE SCALE GENOMIC DNA]</scope>
    <source>
        <strain evidence="2 3">MS1.HAVA.3</strain>
    </source>
</reference>